<gene>
    <name evidence="3" type="ORF">QE375_003168</name>
</gene>
<dbReference type="Pfam" id="PF01541">
    <property type="entry name" value="GIY-YIG"/>
    <property type="match status" value="1"/>
</dbReference>
<feature type="domain" description="GIY-YIG" evidence="2">
    <location>
        <begin position="1"/>
        <end position="75"/>
    </location>
</feature>
<dbReference type="Gene3D" id="3.40.1440.10">
    <property type="entry name" value="GIY-YIG endonuclease"/>
    <property type="match status" value="1"/>
</dbReference>
<comment type="caution">
    <text evidence="3">The sequence shown here is derived from an EMBL/GenBank/DDBJ whole genome shotgun (WGS) entry which is preliminary data.</text>
</comment>
<keyword evidence="3" id="KW-0255">Endonuclease</keyword>
<dbReference type="Proteomes" id="UP001249291">
    <property type="component" value="Unassembled WGS sequence"/>
</dbReference>
<dbReference type="SUPFAM" id="SSF82771">
    <property type="entry name" value="GIY-YIG endonuclease"/>
    <property type="match status" value="1"/>
</dbReference>
<dbReference type="GO" id="GO:0004519">
    <property type="term" value="F:endonuclease activity"/>
    <property type="evidence" value="ECO:0007669"/>
    <property type="project" value="UniProtKB-KW"/>
</dbReference>
<name>A0ABU1HWJ2_9MICO</name>
<dbReference type="EMBL" id="JAVIZQ010000001">
    <property type="protein sequence ID" value="MDR6143614.1"/>
    <property type="molecule type" value="Genomic_DNA"/>
</dbReference>
<dbReference type="InterPro" id="IPR050190">
    <property type="entry name" value="UPF0213_domain"/>
</dbReference>
<proteinExistence type="inferred from homology"/>
<evidence type="ECO:0000313" key="4">
    <source>
        <dbReference type="Proteomes" id="UP001249291"/>
    </source>
</evidence>
<evidence type="ECO:0000256" key="1">
    <source>
        <dbReference type="ARBA" id="ARBA00007435"/>
    </source>
</evidence>
<dbReference type="InterPro" id="IPR035901">
    <property type="entry name" value="GIY-YIG_endonuc_sf"/>
</dbReference>
<keyword evidence="3" id="KW-0540">Nuclease</keyword>
<dbReference type="CDD" id="cd10456">
    <property type="entry name" value="GIY-YIG_UPF0213"/>
    <property type="match status" value="1"/>
</dbReference>
<keyword evidence="4" id="KW-1185">Reference proteome</keyword>
<evidence type="ECO:0000313" key="3">
    <source>
        <dbReference type="EMBL" id="MDR6143614.1"/>
    </source>
</evidence>
<dbReference type="InterPro" id="IPR000305">
    <property type="entry name" value="GIY-YIG_endonuc"/>
</dbReference>
<dbReference type="PANTHER" id="PTHR34477:SF1">
    <property type="entry name" value="UPF0213 PROTEIN YHBQ"/>
    <property type="match status" value="1"/>
</dbReference>
<reference evidence="3 4" key="1">
    <citation type="submission" date="2023-08" db="EMBL/GenBank/DDBJ databases">
        <title>Functional and genomic diversity of the sorghum phyllosphere microbiome.</title>
        <authorList>
            <person name="Shade A."/>
        </authorList>
    </citation>
    <scope>NUCLEOTIDE SEQUENCE [LARGE SCALE GENOMIC DNA]</scope>
    <source>
        <strain evidence="3 4">SORGH_AS_0445</strain>
    </source>
</reference>
<evidence type="ECO:0000259" key="2">
    <source>
        <dbReference type="PROSITE" id="PS50164"/>
    </source>
</evidence>
<dbReference type="PROSITE" id="PS50164">
    <property type="entry name" value="GIY_YIG"/>
    <property type="match status" value="1"/>
</dbReference>
<protein>
    <submittedName>
        <fullName evidence="3">Endonuclease</fullName>
    </submittedName>
</protein>
<dbReference type="PANTHER" id="PTHR34477">
    <property type="entry name" value="UPF0213 PROTEIN YHBQ"/>
    <property type="match status" value="1"/>
</dbReference>
<organism evidence="3 4">
    <name type="scientific">Microbacterium foliorum</name>
    <dbReference type="NCBI Taxonomy" id="104336"/>
    <lineage>
        <taxon>Bacteria</taxon>
        <taxon>Bacillati</taxon>
        <taxon>Actinomycetota</taxon>
        <taxon>Actinomycetes</taxon>
        <taxon>Micrococcales</taxon>
        <taxon>Microbacteriaceae</taxon>
        <taxon>Microbacterium</taxon>
    </lineage>
</organism>
<comment type="similarity">
    <text evidence="1">Belongs to the UPF0213 family.</text>
</comment>
<dbReference type="RefSeq" id="WP_309692891.1">
    <property type="nucleotide sequence ID" value="NZ_JAVIZQ010000001.1"/>
</dbReference>
<sequence length="105" mass="12156">MGYVYILRCSDGTLYVGSTRDLTKRIVQHQEGMGSEYTKRRLPVELIWSSEHARIDDAFAWEKRLQGWSHAKRLAFVDGGLDAVRGWSVRERRERAARGKHPAVR</sequence>
<keyword evidence="3" id="KW-0378">Hydrolase</keyword>
<dbReference type="SMART" id="SM00465">
    <property type="entry name" value="GIYc"/>
    <property type="match status" value="1"/>
</dbReference>
<accession>A0ABU1HWJ2</accession>